<organism evidence="2">
    <name type="scientific">Fagus sylvatica</name>
    <name type="common">Beechnut</name>
    <dbReference type="NCBI Taxonomy" id="28930"/>
    <lineage>
        <taxon>Eukaryota</taxon>
        <taxon>Viridiplantae</taxon>
        <taxon>Streptophyta</taxon>
        <taxon>Embryophyta</taxon>
        <taxon>Tracheophyta</taxon>
        <taxon>Spermatophyta</taxon>
        <taxon>Magnoliopsida</taxon>
        <taxon>eudicotyledons</taxon>
        <taxon>Gunneridae</taxon>
        <taxon>Pentapetalae</taxon>
        <taxon>rosids</taxon>
        <taxon>fabids</taxon>
        <taxon>Fagales</taxon>
        <taxon>Fagaceae</taxon>
        <taxon>Fagus</taxon>
    </lineage>
</organism>
<evidence type="ECO:0000256" key="1">
    <source>
        <dbReference type="SAM" id="MobiDB-lite"/>
    </source>
</evidence>
<dbReference type="Gene3D" id="1.25.10.10">
    <property type="entry name" value="Leucine-rich Repeat Variant"/>
    <property type="match status" value="1"/>
</dbReference>
<name>A0A2N9HYR5_FAGSY</name>
<reference evidence="2" key="1">
    <citation type="submission" date="2018-02" db="EMBL/GenBank/DDBJ databases">
        <authorList>
            <person name="Cohen D.B."/>
            <person name="Kent A.D."/>
        </authorList>
    </citation>
    <scope>NUCLEOTIDE SEQUENCE</scope>
</reference>
<proteinExistence type="predicted"/>
<feature type="compositionally biased region" description="Acidic residues" evidence="1">
    <location>
        <begin position="1180"/>
        <end position="1196"/>
    </location>
</feature>
<dbReference type="EMBL" id="OIVN01004424">
    <property type="protein sequence ID" value="SPD17258.1"/>
    <property type="molecule type" value="Genomic_DNA"/>
</dbReference>
<feature type="region of interest" description="Disordered" evidence="1">
    <location>
        <begin position="1"/>
        <end position="47"/>
    </location>
</feature>
<dbReference type="PANTHER" id="PTHR36029:SF1">
    <property type="entry name" value="PROTEIN TPLATE"/>
    <property type="match status" value="1"/>
</dbReference>
<dbReference type="SUPFAM" id="SSF48371">
    <property type="entry name" value="ARM repeat"/>
    <property type="match status" value="1"/>
</dbReference>
<feature type="compositionally biased region" description="Gly residues" evidence="1">
    <location>
        <begin position="1"/>
        <end position="12"/>
    </location>
</feature>
<dbReference type="AlphaFoldDB" id="A0A2N9HYR5"/>
<accession>A0A2N9HYR5</accession>
<evidence type="ECO:0008006" key="3">
    <source>
        <dbReference type="Google" id="ProtNLM"/>
    </source>
</evidence>
<protein>
    <recommendedName>
        <fullName evidence="3">Protein TPLATE</fullName>
    </recommendedName>
</protein>
<dbReference type="PANTHER" id="PTHR36029">
    <property type="entry name" value="TSET COMPLEX MEMBER TSTA"/>
    <property type="match status" value="1"/>
</dbReference>
<feature type="compositionally biased region" description="Acidic residues" evidence="1">
    <location>
        <begin position="35"/>
        <end position="47"/>
    </location>
</feature>
<dbReference type="InterPro" id="IPR037501">
    <property type="entry name" value="TPLATE"/>
</dbReference>
<dbReference type="InterPro" id="IPR016024">
    <property type="entry name" value="ARM-type_fold"/>
</dbReference>
<sequence>MIDLGSGAGDFVGDGQPKRRGGTVWRRRHSGSGVEMEEWNEVNPEEANEGAISERMIAWRQRCRQRRGEGGPLEEGAAVWRRGLGGNMREEARIQADLRSNDALRQTGALLQALQQSAAGRDISVLAKSAVEEIVASPASAVSKKLAFDLIRSTRLTSDLWDTVITGVRNDLDFMDPDVTAAAVSILSALPSHRLSKLLTDSTKEINNCFDSNSDNLRFSITETLGCILARDDVVTLCENSVSLLDRVSTWWNRIGLNMLDRSDNVAKVAFESVGRLFQEFDSKRMSRLAGDKLVDSENSLAIRSNWVSSMVDFVWKKRNALMARSLVFPVESFRATVFPIVYAVKALASGAIEVIRKLSKSSSSNSSVLDSNAERFVGVSDVVSHLAPFLASSLDPALIFEVGINMLYLADVPGGKPEWASLSIIAILTLWDRQEFFSARESIVRAVVTNLHLLDLHMQVSLFRRLLVMVRNLRAESDRMHALACICRTALCVDLFAKESVRRGQKPLAGTDIASLFEDARIRDDLNSVTSKSLFREELVASLVESCFQLSLPLPEQKNSGMESRVIGALAYGTGYGALNWTEPALEVVEVCRPCVKWDCDGRTYGIDCYLKLLVRLCHIYDTRGGVKRVKDGASQDQILNETRLQNLQRELVKDLREVNTPRISARLIWAIAEHIDLEGLDPLLADDPDDPLNIIITNIRKVLFNIDSSADSTNRIQDVQAVLLCAQRLGSRHPRAGQLLTKELEEFRSSTFSDSVNRHQCRLILQRIKYASSHLDSKWAGVSEARGDYPFSHHKLTVQFYEASAAQDRKLEGLVHKAILELWRPDPSELTLLLTKGVDSTSLKVPPTAISLTGSSDPCYVEAYHLADSSDGRVTLHLKVLNLTELELNRVDIRVGFSGALYFMDGSPQAVRQLRNLVSQDPVLSSVTVGISHFERCALWVQVLYYPFHGSGAADEGDYTEEDPQIMRQKRSLRPELGEPVILRCQPYKIPLTELLLPHKISPVEFFRLWPSLPAVIEYTGTYTYEGSGFKATAAQQYGASPFLSGLKSLSSKPFHRVCSHIIRTVAGFQLCFAAKTWYGGFLGMMIFGASEVSRNMDLGDETTTMMCKFVVRASDASITKEIGSDLQGWLDDLTDGGVEYMPEDEVKVAAAERLRISMERIALLKAAQPRPKIPKSDDDDDESEDEEEDEEDEDKKKKKKEKKKDREEDGKTKGPSTLSKLTAEEAEHRALQAAVLQEWHVLCKERNQS</sequence>
<evidence type="ECO:0000313" key="2">
    <source>
        <dbReference type="EMBL" id="SPD17258.1"/>
    </source>
</evidence>
<dbReference type="InterPro" id="IPR011989">
    <property type="entry name" value="ARM-like"/>
</dbReference>
<feature type="region of interest" description="Disordered" evidence="1">
    <location>
        <begin position="1170"/>
        <end position="1228"/>
    </location>
</feature>
<gene>
    <name evidence="2" type="ORF">FSB_LOCUS45140</name>
</gene>
<dbReference type="GO" id="GO:0006897">
    <property type="term" value="P:endocytosis"/>
    <property type="evidence" value="ECO:0007669"/>
    <property type="project" value="InterPro"/>
</dbReference>
<feature type="compositionally biased region" description="Basic residues" evidence="1">
    <location>
        <begin position="18"/>
        <end position="30"/>
    </location>
</feature>